<dbReference type="AlphaFoldDB" id="A0ABD5AHY2"/>
<gene>
    <name evidence="1" type="ORF">J2771_000182</name>
</gene>
<organism evidence="1 2">
    <name type="scientific">Acinetobacter calcoaceticus</name>
    <dbReference type="NCBI Taxonomy" id="471"/>
    <lineage>
        <taxon>Bacteria</taxon>
        <taxon>Pseudomonadati</taxon>
        <taxon>Pseudomonadota</taxon>
        <taxon>Gammaproteobacteria</taxon>
        <taxon>Moraxellales</taxon>
        <taxon>Moraxellaceae</taxon>
        <taxon>Acinetobacter</taxon>
        <taxon>Acinetobacter calcoaceticus/baumannii complex</taxon>
    </lineage>
</organism>
<name>A0ABD5AHY2_ACICA</name>
<evidence type="ECO:0000313" key="1">
    <source>
        <dbReference type="EMBL" id="MDP9801928.1"/>
    </source>
</evidence>
<reference evidence="1 2" key="1">
    <citation type="submission" date="2023-07" db="EMBL/GenBank/DDBJ databases">
        <title>Sorghum-associated microbial communities from plants grown in Nebraska, USA.</title>
        <authorList>
            <person name="Schachtman D."/>
        </authorList>
    </citation>
    <scope>NUCLEOTIDE SEQUENCE [LARGE SCALE GENOMIC DNA]</scope>
    <source>
        <strain evidence="1 2">CC146</strain>
    </source>
</reference>
<dbReference type="EMBL" id="JAUSQP010000001">
    <property type="protein sequence ID" value="MDP9801928.1"/>
    <property type="molecule type" value="Genomic_DNA"/>
</dbReference>
<dbReference type="Proteomes" id="UP001240164">
    <property type="component" value="Unassembled WGS sequence"/>
</dbReference>
<sequence length="188" mass="22208">MIKSTQNLIFKKPTLMLQYSDLLNFNWTSKEMNRLLLTFLFLNISLFSPSAFSETNTFQMKQEYSYPNFNKHKSMLEVNASSQEHKFNGQPKDASNSAVHDQNVDFFEIAKQYQENETKPSYSTHETVNMSDHERSLYYIRNHDNVNIQREIHGQQFKALKQQRDKGVISNDVYKEKVYKILSQPSFK</sequence>
<comment type="caution">
    <text evidence="1">The sequence shown here is derived from an EMBL/GenBank/DDBJ whole genome shotgun (WGS) entry which is preliminary data.</text>
</comment>
<protein>
    <submittedName>
        <fullName evidence="1">Uncharacterized protein</fullName>
    </submittedName>
</protein>
<proteinExistence type="predicted"/>
<evidence type="ECO:0000313" key="2">
    <source>
        <dbReference type="Proteomes" id="UP001240164"/>
    </source>
</evidence>
<accession>A0ABD5AHY2</accession>